<dbReference type="InterPro" id="IPR036388">
    <property type="entry name" value="WH-like_DNA-bd_sf"/>
</dbReference>
<keyword evidence="3" id="KW-0804">Transcription</keyword>
<dbReference type="SUPFAM" id="SSF46785">
    <property type="entry name" value="Winged helix' DNA-binding domain"/>
    <property type="match status" value="1"/>
</dbReference>
<dbReference type="EMBL" id="CP118166">
    <property type="protein sequence ID" value="WDI33147.1"/>
    <property type="molecule type" value="Genomic_DNA"/>
</dbReference>
<feature type="domain" description="HTH iclR-type" evidence="4">
    <location>
        <begin position="12"/>
        <end position="74"/>
    </location>
</feature>
<feature type="domain" description="IclR-ED" evidence="5">
    <location>
        <begin position="75"/>
        <end position="270"/>
    </location>
</feature>
<accession>A0AAF0CIR9</accession>
<evidence type="ECO:0000256" key="3">
    <source>
        <dbReference type="ARBA" id="ARBA00023163"/>
    </source>
</evidence>
<evidence type="ECO:0000313" key="7">
    <source>
        <dbReference type="Proteomes" id="UP001214043"/>
    </source>
</evidence>
<name>A0AAF0CIR9_9PROT</name>
<evidence type="ECO:0000259" key="4">
    <source>
        <dbReference type="PROSITE" id="PS51077"/>
    </source>
</evidence>
<dbReference type="PANTHER" id="PTHR30136">
    <property type="entry name" value="HELIX-TURN-HELIX TRANSCRIPTIONAL REGULATOR, ICLR FAMILY"/>
    <property type="match status" value="1"/>
</dbReference>
<dbReference type="RefSeq" id="WP_274495111.1">
    <property type="nucleotide sequence ID" value="NZ_CP118166.1"/>
</dbReference>
<dbReference type="GO" id="GO:0003677">
    <property type="term" value="F:DNA binding"/>
    <property type="evidence" value="ECO:0007669"/>
    <property type="project" value="UniProtKB-KW"/>
</dbReference>
<dbReference type="GO" id="GO:0003700">
    <property type="term" value="F:DNA-binding transcription factor activity"/>
    <property type="evidence" value="ECO:0007669"/>
    <property type="project" value="TreeGrafter"/>
</dbReference>
<evidence type="ECO:0000256" key="2">
    <source>
        <dbReference type="ARBA" id="ARBA00023125"/>
    </source>
</evidence>
<keyword evidence="7" id="KW-1185">Reference proteome</keyword>
<dbReference type="PROSITE" id="PS51077">
    <property type="entry name" value="HTH_ICLR"/>
    <property type="match status" value="1"/>
</dbReference>
<sequence length="270" mass="28584">MPDVENGTSSGIKSVSNAFTILEVVAANFGPISLKEISARAGVSPSKAHRYLQSLCACGLLSQAHKSGHYDLGVMAMRMGLAAINRVDVVSRAGDDLRLLADELQADCYITVWSDLGPTIVRFERCKSPTASMIGPGVSLPVFTSAAGQVFLAFGGADFVENLLSGSTDIGAPPGGPEELRRLRDNLDTVRRKGFAHSEGLLMPGRYAVGAPIISIDDNVIAAVVALSKDPSIINASSLGVSKVMEFCRKYSVPKRGYAEETLVEQKIAV</sequence>
<dbReference type="GO" id="GO:0045892">
    <property type="term" value="P:negative regulation of DNA-templated transcription"/>
    <property type="evidence" value="ECO:0007669"/>
    <property type="project" value="TreeGrafter"/>
</dbReference>
<dbReference type="SUPFAM" id="SSF55781">
    <property type="entry name" value="GAF domain-like"/>
    <property type="match status" value="1"/>
</dbReference>
<dbReference type="SMART" id="SM00346">
    <property type="entry name" value="HTH_ICLR"/>
    <property type="match status" value="1"/>
</dbReference>
<keyword evidence="1" id="KW-0805">Transcription regulation</keyword>
<dbReference type="Proteomes" id="UP001214043">
    <property type="component" value="Chromosome"/>
</dbReference>
<dbReference type="PANTHER" id="PTHR30136:SF8">
    <property type="entry name" value="TRANSCRIPTIONAL REGULATORY PROTEIN"/>
    <property type="match status" value="1"/>
</dbReference>
<dbReference type="Gene3D" id="3.30.450.40">
    <property type="match status" value="1"/>
</dbReference>
<dbReference type="Gene3D" id="1.10.10.10">
    <property type="entry name" value="Winged helix-like DNA-binding domain superfamily/Winged helix DNA-binding domain"/>
    <property type="match status" value="1"/>
</dbReference>
<dbReference type="KEGG" id="hfl:PUV54_08050"/>
<dbReference type="Pfam" id="PF09339">
    <property type="entry name" value="HTH_IclR"/>
    <property type="match status" value="1"/>
</dbReference>
<dbReference type="InterPro" id="IPR014757">
    <property type="entry name" value="Tscrpt_reg_IclR_C"/>
</dbReference>
<dbReference type="InterPro" id="IPR050707">
    <property type="entry name" value="HTH_MetabolicPath_Reg"/>
</dbReference>
<gene>
    <name evidence="6" type="ORF">PUV54_08050</name>
</gene>
<evidence type="ECO:0000256" key="1">
    <source>
        <dbReference type="ARBA" id="ARBA00023015"/>
    </source>
</evidence>
<proteinExistence type="predicted"/>
<dbReference type="Pfam" id="PF01614">
    <property type="entry name" value="IclR_C"/>
    <property type="match status" value="1"/>
</dbReference>
<dbReference type="InterPro" id="IPR029016">
    <property type="entry name" value="GAF-like_dom_sf"/>
</dbReference>
<reference evidence="6" key="1">
    <citation type="submission" date="2023-02" db="EMBL/GenBank/DDBJ databases">
        <title>Genome sequence of Hyphococcus flavus.</title>
        <authorList>
            <person name="Rong J.-C."/>
            <person name="Zhao Q."/>
            <person name="Yi M."/>
            <person name="Wu J.-Y."/>
        </authorList>
    </citation>
    <scope>NUCLEOTIDE SEQUENCE</scope>
    <source>
        <strain evidence="6">MCCC 1K03223</strain>
    </source>
</reference>
<dbReference type="AlphaFoldDB" id="A0AAF0CIR9"/>
<protein>
    <submittedName>
        <fullName evidence="6">IclR family transcriptional regulator</fullName>
    </submittedName>
</protein>
<keyword evidence="2" id="KW-0238">DNA-binding</keyword>
<evidence type="ECO:0000313" key="6">
    <source>
        <dbReference type="EMBL" id="WDI33147.1"/>
    </source>
</evidence>
<dbReference type="InterPro" id="IPR036390">
    <property type="entry name" value="WH_DNA-bd_sf"/>
</dbReference>
<dbReference type="InterPro" id="IPR005471">
    <property type="entry name" value="Tscrpt_reg_IclR_N"/>
</dbReference>
<evidence type="ECO:0000259" key="5">
    <source>
        <dbReference type="PROSITE" id="PS51078"/>
    </source>
</evidence>
<organism evidence="6 7">
    <name type="scientific">Hyphococcus flavus</name>
    <dbReference type="NCBI Taxonomy" id="1866326"/>
    <lineage>
        <taxon>Bacteria</taxon>
        <taxon>Pseudomonadati</taxon>
        <taxon>Pseudomonadota</taxon>
        <taxon>Alphaproteobacteria</taxon>
        <taxon>Parvularculales</taxon>
        <taxon>Parvularculaceae</taxon>
        <taxon>Hyphococcus</taxon>
    </lineage>
</organism>
<dbReference type="PROSITE" id="PS51078">
    <property type="entry name" value="ICLR_ED"/>
    <property type="match status" value="1"/>
</dbReference>